<organism evidence="2 3">
    <name type="scientific">Buttiauxella selenatireducens</name>
    <dbReference type="NCBI Taxonomy" id="3073902"/>
    <lineage>
        <taxon>Bacteria</taxon>
        <taxon>Pseudomonadati</taxon>
        <taxon>Pseudomonadota</taxon>
        <taxon>Gammaproteobacteria</taxon>
        <taxon>Enterobacterales</taxon>
        <taxon>Enterobacteriaceae</taxon>
        <taxon>Buttiauxella</taxon>
    </lineage>
</organism>
<dbReference type="RefSeq" id="WP_309877117.1">
    <property type="nucleotide sequence ID" value="NZ_CP133838.1"/>
</dbReference>
<dbReference type="Proteomes" id="UP001246690">
    <property type="component" value="Chromosome"/>
</dbReference>
<dbReference type="Pfam" id="PF10694">
    <property type="entry name" value="DUF2500"/>
    <property type="match status" value="1"/>
</dbReference>
<reference evidence="2 3" key="1">
    <citation type="submission" date="2023-09" db="EMBL/GenBank/DDBJ databases">
        <title>Buttiauxella selenatireducens sp. nov., isolated from the rhizosphere of Cardamine hupingshanesis.</title>
        <authorList>
            <person name="Zhang S."/>
            <person name="Xu Z."/>
            <person name="Wang H."/>
            <person name="Guo Y."/>
        </authorList>
    </citation>
    <scope>NUCLEOTIDE SEQUENCE [LARGE SCALE GENOMIC DNA]</scope>
    <source>
        <strain evidence="2 3">R73</strain>
    </source>
</reference>
<protein>
    <submittedName>
        <fullName evidence="2">DUF2500 domain-containing protein</fullName>
    </submittedName>
</protein>
<dbReference type="Gene3D" id="2.40.50.660">
    <property type="match status" value="1"/>
</dbReference>
<dbReference type="EMBL" id="CP133838">
    <property type="protein sequence ID" value="WMY74507.1"/>
    <property type="molecule type" value="Genomic_DNA"/>
</dbReference>
<feature type="compositionally biased region" description="Basic and acidic residues" evidence="1">
    <location>
        <begin position="47"/>
        <end position="57"/>
    </location>
</feature>
<evidence type="ECO:0000313" key="2">
    <source>
        <dbReference type="EMBL" id="WMY74507.1"/>
    </source>
</evidence>
<proteinExistence type="predicted"/>
<feature type="region of interest" description="Disordered" evidence="1">
    <location>
        <begin position="44"/>
        <end position="65"/>
    </location>
</feature>
<accession>A0ABY9SAH3</accession>
<name>A0ABY9SAH3_9ENTR</name>
<keyword evidence="3" id="KW-1185">Reference proteome</keyword>
<dbReference type="InterPro" id="IPR019635">
    <property type="entry name" value="DUF2500"/>
</dbReference>
<sequence>MSKMPLFFIAVVAIIVVAASFRFVQQRRQNAENDAAPVMQRSVQVTTKRETPTNERRSRQRQVTPVEDTMRYEIWFRPQSGGLELKMRVTAGQYHSVSVGDKGMLQYKGTRFVGFIPEQ</sequence>
<gene>
    <name evidence="2" type="ORF">RHD99_00530</name>
</gene>
<evidence type="ECO:0000256" key="1">
    <source>
        <dbReference type="SAM" id="MobiDB-lite"/>
    </source>
</evidence>
<evidence type="ECO:0000313" key="3">
    <source>
        <dbReference type="Proteomes" id="UP001246690"/>
    </source>
</evidence>